<reference evidence="5 6" key="1">
    <citation type="journal article" date="2019" name="Anaerobe">
        <title>Detection of Robinsoniella peoriensis in multiple bone samples of a trauma patient.</title>
        <authorList>
            <person name="Schrottner P."/>
            <person name="Hartwich K."/>
            <person name="Bunk B."/>
            <person name="Schober I."/>
            <person name="Helbig S."/>
            <person name="Rudolph W.W."/>
            <person name="Gunzer F."/>
        </authorList>
    </citation>
    <scope>NUCLEOTIDE SEQUENCE [LARGE SCALE GENOMIC DNA]</scope>
    <source>
        <strain evidence="5 6">DSM 106044</strain>
    </source>
</reference>
<evidence type="ECO:0000256" key="2">
    <source>
        <dbReference type="SAM" id="MobiDB-lite"/>
    </source>
</evidence>
<dbReference type="Gene3D" id="3.40.630.190">
    <property type="entry name" value="LCP protein"/>
    <property type="match status" value="1"/>
</dbReference>
<dbReference type="RefSeq" id="WP_242849088.1">
    <property type="nucleotide sequence ID" value="NZ_CABMJZ010000076.1"/>
</dbReference>
<evidence type="ECO:0000259" key="4">
    <source>
        <dbReference type="Pfam" id="PF03816"/>
    </source>
</evidence>
<keyword evidence="3" id="KW-0472">Membrane</keyword>
<evidence type="ECO:0000256" key="3">
    <source>
        <dbReference type="SAM" id="Phobius"/>
    </source>
</evidence>
<keyword evidence="6" id="KW-1185">Reference proteome</keyword>
<name>A0A4U8Q270_9FIRM</name>
<comment type="similarity">
    <text evidence="1">Belongs to the LytR/CpsA/Psr (LCP) family.</text>
</comment>
<dbReference type="InterPro" id="IPR004474">
    <property type="entry name" value="LytR_CpsA_psr"/>
</dbReference>
<feature type="compositionally biased region" description="Polar residues" evidence="2">
    <location>
        <begin position="1"/>
        <end position="12"/>
    </location>
</feature>
<sequence length="362" mass="40140">MSYSRDQYNNQYGGYPQNGRMPKRKKKRRIWPFILLVLLLLIGAAAVFVLVKFAKIQRNDIPKEDLVINTNLDPAELKNMSGYTNIAFFGVDSREGSLSSGANSDTIMICSINNKTKEIKLASVYRDSYLDNTQGGYQKATEVYSIGGPKQSLNMLNKNLDLNLSDYITVDFQALVEAVDLLGGVDIELTEGEVQWLNGYLVEGREVVGKETPDVPGPGMQHLNGMQALAYSRIRYIGLDYERTERQRKVLEQLMQKAKTTDLLTLNKAIDTILPMVLTSLSNTEILKLATGISGYNMGETTGFPMDKDTADIPSAGDCVVPKNLANNVVQLHQFLFSGESYTPSATVQEISNQIINNTGIQ</sequence>
<dbReference type="PANTHER" id="PTHR33392:SF6">
    <property type="entry name" value="POLYISOPRENYL-TEICHOIC ACID--PEPTIDOGLYCAN TEICHOIC ACID TRANSFERASE TAGU"/>
    <property type="match status" value="1"/>
</dbReference>
<proteinExistence type="inferred from homology"/>
<dbReference type="AlphaFoldDB" id="A0A4U8Q270"/>
<evidence type="ECO:0000313" key="6">
    <source>
        <dbReference type="Proteomes" id="UP000306509"/>
    </source>
</evidence>
<dbReference type="NCBIfam" id="TIGR00350">
    <property type="entry name" value="lytR_cpsA_psr"/>
    <property type="match status" value="1"/>
</dbReference>
<comment type="caution">
    <text evidence="5">The sequence shown here is derived from an EMBL/GenBank/DDBJ whole genome shotgun (WGS) entry which is preliminary data.</text>
</comment>
<dbReference type="Pfam" id="PF03816">
    <property type="entry name" value="LytR_cpsA_psr"/>
    <property type="match status" value="1"/>
</dbReference>
<feature type="region of interest" description="Disordered" evidence="2">
    <location>
        <begin position="1"/>
        <end position="23"/>
    </location>
</feature>
<gene>
    <name evidence="5" type="primary">brpA_2</name>
    <name evidence="5" type="ORF">DSM106044_04922</name>
</gene>
<dbReference type="InterPro" id="IPR050922">
    <property type="entry name" value="LytR/CpsA/Psr_CW_biosynth"/>
</dbReference>
<keyword evidence="3" id="KW-1133">Transmembrane helix</keyword>
<feature type="domain" description="Cell envelope-related transcriptional attenuator" evidence="4">
    <location>
        <begin position="103"/>
        <end position="259"/>
    </location>
</feature>
<feature type="transmembrane region" description="Helical" evidence="3">
    <location>
        <begin position="30"/>
        <end position="51"/>
    </location>
</feature>
<accession>A0A4U8Q270</accession>
<dbReference type="Proteomes" id="UP000306509">
    <property type="component" value="Unassembled WGS sequence"/>
</dbReference>
<evidence type="ECO:0000313" key="5">
    <source>
        <dbReference type="EMBL" id="TLC98253.1"/>
    </source>
</evidence>
<organism evidence="5 6">
    <name type="scientific">Robinsoniella peoriensis</name>
    <dbReference type="NCBI Taxonomy" id="180332"/>
    <lineage>
        <taxon>Bacteria</taxon>
        <taxon>Bacillati</taxon>
        <taxon>Bacillota</taxon>
        <taxon>Clostridia</taxon>
        <taxon>Lachnospirales</taxon>
        <taxon>Lachnospiraceae</taxon>
        <taxon>Robinsoniella</taxon>
    </lineage>
</organism>
<keyword evidence="3" id="KW-0812">Transmembrane</keyword>
<dbReference type="PANTHER" id="PTHR33392">
    <property type="entry name" value="POLYISOPRENYL-TEICHOIC ACID--PEPTIDOGLYCAN TEICHOIC ACID TRANSFERASE TAGU"/>
    <property type="match status" value="1"/>
</dbReference>
<dbReference type="EMBL" id="QGQD01000099">
    <property type="protein sequence ID" value="TLC98253.1"/>
    <property type="molecule type" value="Genomic_DNA"/>
</dbReference>
<protein>
    <submittedName>
        <fullName evidence="5">Biofilm regulatory protein A</fullName>
    </submittedName>
</protein>
<evidence type="ECO:0000256" key="1">
    <source>
        <dbReference type="ARBA" id="ARBA00006068"/>
    </source>
</evidence>
<dbReference type="STRING" id="180332.GCA_000797495_04528"/>